<evidence type="ECO:0000256" key="2">
    <source>
        <dbReference type="ARBA" id="ARBA00022741"/>
    </source>
</evidence>
<keyword evidence="2" id="KW-0547">Nucleotide-binding</keyword>
<dbReference type="Gene3D" id="3.40.50.300">
    <property type="entry name" value="P-loop containing nucleotide triphosphate hydrolases"/>
    <property type="match status" value="1"/>
</dbReference>
<dbReference type="SUPFAM" id="SSF52540">
    <property type="entry name" value="P-loop containing nucleoside triphosphate hydrolases"/>
    <property type="match status" value="1"/>
</dbReference>
<organism evidence="5 6">
    <name type="scientific">Streptomyces nanshensis</name>
    <dbReference type="NCBI Taxonomy" id="518642"/>
    <lineage>
        <taxon>Bacteria</taxon>
        <taxon>Bacillati</taxon>
        <taxon>Actinomycetota</taxon>
        <taxon>Actinomycetes</taxon>
        <taxon>Kitasatosporales</taxon>
        <taxon>Streptomycetaceae</taxon>
        <taxon>Streptomyces</taxon>
    </lineage>
</organism>
<dbReference type="EMBL" id="LJGW01000111">
    <property type="protein sequence ID" value="OEV12846.1"/>
    <property type="molecule type" value="Genomic_DNA"/>
</dbReference>
<sequence>MTAATPAAGRTARGEPKLSVRGLRLEYAADGGRTTALHDLDLDVHEGEFVALVGPSGCGKSTLLKAVSGLVEKTAGSVVLDGERLEGVPEGVGLLFQNDALLPWRTAEDNIRFPLAVAGVAQAEQRRRIAELISAVGLTGFGGHYPRQLSGGMRKRVALARVLAADPGVFLMDEPFGPLDALTRERISADFLALWERVGKTVLFVTHDIDEAVTLADRVVVMSARPGRVIGEYDVDIPRPRAVEDVRFSDAFRRLRGRIARALHHRAEPTA</sequence>
<dbReference type="RefSeq" id="WP_070015684.1">
    <property type="nucleotide sequence ID" value="NZ_LJGW01000111.1"/>
</dbReference>
<dbReference type="AlphaFoldDB" id="A0A1E7L9I0"/>
<evidence type="ECO:0000256" key="1">
    <source>
        <dbReference type="ARBA" id="ARBA00022448"/>
    </source>
</evidence>
<dbReference type="InterPro" id="IPR027417">
    <property type="entry name" value="P-loop_NTPase"/>
</dbReference>
<dbReference type="CDD" id="cd03293">
    <property type="entry name" value="ABC_NrtD_SsuB_transporters"/>
    <property type="match status" value="1"/>
</dbReference>
<dbReference type="PROSITE" id="PS50893">
    <property type="entry name" value="ABC_TRANSPORTER_2"/>
    <property type="match status" value="1"/>
</dbReference>
<accession>A0A1E7L9I0</accession>
<keyword evidence="3" id="KW-0067">ATP-binding</keyword>
<dbReference type="PANTHER" id="PTHR42788:SF13">
    <property type="entry name" value="ALIPHATIC SULFONATES IMPORT ATP-BINDING PROTEIN SSUB"/>
    <property type="match status" value="1"/>
</dbReference>
<evidence type="ECO:0000313" key="6">
    <source>
        <dbReference type="Proteomes" id="UP000176005"/>
    </source>
</evidence>
<dbReference type="GO" id="GO:0016887">
    <property type="term" value="F:ATP hydrolysis activity"/>
    <property type="evidence" value="ECO:0007669"/>
    <property type="project" value="InterPro"/>
</dbReference>
<dbReference type="InterPro" id="IPR003439">
    <property type="entry name" value="ABC_transporter-like_ATP-bd"/>
</dbReference>
<dbReference type="GO" id="GO:0005524">
    <property type="term" value="F:ATP binding"/>
    <property type="evidence" value="ECO:0007669"/>
    <property type="project" value="UniProtKB-KW"/>
</dbReference>
<feature type="domain" description="ABC transporter" evidence="4">
    <location>
        <begin position="20"/>
        <end position="249"/>
    </location>
</feature>
<keyword evidence="1" id="KW-0813">Transport</keyword>
<comment type="caution">
    <text evidence="5">The sequence shown here is derived from an EMBL/GenBank/DDBJ whole genome shotgun (WGS) entry which is preliminary data.</text>
</comment>
<dbReference type="Pfam" id="PF00005">
    <property type="entry name" value="ABC_tran"/>
    <property type="match status" value="1"/>
</dbReference>
<dbReference type="InterPro" id="IPR003593">
    <property type="entry name" value="AAA+_ATPase"/>
</dbReference>
<gene>
    <name evidence="5" type="ORF">AN218_06475</name>
</gene>
<protein>
    <recommendedName>
        <fullName evidence="4">ABC transporter domain-containing protein</fullName>
    </recommendedName>
</protein>
<reference evidence="5 6" key="1">
    <citation type="journal article" date="2016" name="Front. Microbiol.">
        <title>Comparative Genomics Analysis of Streptomyces Species Reveals Their Adaptation to the Marine Environment and Their Diversity at the Genomic Level.</title>
        <authorList>
            <person name="Tian X."/>
            <person name="Zhang Z."/>
            <person name="Yang T."/>
            <person name="Chen M."/>
            <person name="Li J."/>
            <person name="Chen F."/>
            <person name="Yang J."/>
            <person name="Li W."/>
            <person name="Zhang B."/>
            <person name="Zhang Z."/>
            <person name="Wu J."/>
            <person name="Zhang C."/>
            <person name="Long L."/>
            <person name="Xiao J."/>
        </authorList>
    </citation>
    <scope>NUCLEOTIDE SEQUENCE [LARGE SCALE GENOMIC DNA]</scope>
    <source>
        <strain evidence="5 6">SCSIO 10429</strain>
    </source>
</reference>
<dbReference type="SMART" id="SM00382">
    <property type="entry name" value="AAA"/>
    <property type="match status" value="1"/>
</dbReference>
<dbReference type="InterPro" id="IPR017871">
    <property type="entry name" value="ABC_transporter-like_CS"/>
</dbReference>
<keyword evidence="6" id="KW-1185">Reference proteome</keyword>
<dbReference type="InterPro" id="IPR050166">
    <property type="entry name" value="ABC_transporter_ATP-bind"/>
</dbReference>
<dbReference type="PROSITE" id="PS00211">
    <property type="entry name" value="ABC_TRANSPORTER_1"/>
    <property type="match status" value="1"/>
</dbReference>
<proteinExistence type="predicted"/>
<evidence type="ECO:0000259" key="4">
    <source>
        <dbReference type="PROSITE" id="PS50893"/>
    </source>
</evidence>
<dbReference type="PANTHER" id="PTHR42788">
    <property type="entry name" value="TAURINE IMPORT ATP-BINDING PROTEIN-RELATED"/>
    <property type="match status" value="1"/>
</dbReference>
<dbReference type="PATRIC" id="fig|518642.10.peg.6860"/>
<evidence type="ECO:0000313" key="5">
    <source>
        <dbReference type="EMBL" id="OEV12846.1"/>
    </source>
</evidence>
<dbReference type="Proteomes" id="UP000176005">
    <property type="component" value="Unassembled WGS sequence"/>
</dbReference>
<evidence type="ECO:0000256" key="3">
    <source>
        <dbReference type="ARBA" id="ARBA00022840"/>
    </source>
</evidence>
<name>A0A1E7L9I0_9ACTN</name>